<gene>
    <name evidence="1" type="ORF">Pla175_19830</name>
</gene>
<evidence type="ECO:0000313" key="2">
    <source>
        <dbReference type="Proteomes" id="UP000317429"/>
    </source>
</evidence>
<reference evidence="1 2" key="1">
    <citation type="submission" date="2019-02" db="EMBL/GenBank/DDBJ databases">
        <title>Deep-cultivation of Planctomycetes and their phenomic and genomic characterization uncovers novel biology.</title>
        <authorList>
            <person name="Wiegand S."/>
            <person name="Jogler M."/>
            <person name="Boedeker C."/>
            <person name="Pinto D."/>
            <person name="Vollmers J."/>
            <person name="Rivas-Marin E."/>
            <person name="Kohn T."/>
            <person name="Peeters S.H."/>
            <person name="Heuer A."/>
            <person name="Rast P."/>
            <person name="Oberbeckmann S."/>
            <person name="Bunk B."/>
            <person name="Jeske O."/>
            <person name="Meyerdierks A."/>
            <person name="Storesund J.E."/>
            <person name="Kallscheuer N."/>
            <person name="Luecker S."/>
            <person name="Lage O.M."/>
            <person name="Pohl T."/>
            <person name="Merkel B.J."/>
            <person name="Hornburger P."/>
            <person name="Mueller R.-W."/>
            <person name="Bruemmer F."/>
            <person name="Labrenz M."/>
            <person name="Spormann A.M."/>
            <person name="Op den Camp H."/>
            <person name="Overmann J."/>
            <person name="Amann R."/>
            <person name="Jetten M.S.M."/>
            <person name="Mascher T."/>
            <person name="Medema M.H."/>
            <person name="Devos D.P."/>
            <person name="Kaster A.-K."/>
            <person name="Ovreas L."/>
            <person name="Rohde M."/>
            <person name="Galperin M.Y."/>
            <person name="Jogler C."/>
        </authorList>
    </citation>
    <scope>NUCLEOTIDE SEQUENCE [LARGE SCALE GENOMIC DNA]</scope>
    <source>
        <strain evidence="1 2">Pla175</strain>
    </source>
</reference>
<dbReference type="KEGG" id="pnd:Pla175_19830"/>
<proteinExistence type="predicted"/>
<organism evidence="1 2">
    <name type="scientific">Pirellulimonas nuda</name>
    <dbReference type="NCBI Taxonomy" id="2528009"/>
    <lineage>
        <taxon>Bacteria</taxon>
        <taxon>Pseudomonadati</taxon>
        <taxon>Planctomycetota</taxon>
        <taxon>Planctomycetia</taxon>
        <taxon>Pirellulales</taxon>
        <taxon>Lacipirellulaceae</taxon>
        <taxon>Pirellulimonas</taxon>
    </lineage>
</organism>
<sequence length="242" mass="27185">MHNSDYYNCWRSANAARLPAFLQAFSVRYRPIATHECQSKHCDCSGEVFSIDHSGGVPRLQCTSCESKAFLHPVDADSLEEADSEDHEECDDCSRSAFNVAVGRTRTFNTEESGDSCWTYLGVRCCSCGLLSCINSDCPSPLPPMPFNPSRLCSLALIDQASMPWLSGELRQCTKGVWKNAFTLHFVDSENANEEGAEWQFWQTIRLVDRDEGLILIDMLQNGRVGGIEFHGLRSIRQLRYP</sequence>
<protein>
    <submittedName>
        <fullName evidence="1">Uncharacterized protein</fullName>
    </submittedName>
</protein>
<accession>A0A518DAX7</accession>
<dbReference type="EMBL" id="CP036291">
    <property type="protein sequence ID" value="QDU88603.1"/>
    <property type="molecule type" value="Genomic_DNA"/>
</dbReference>
<name>A0A518DAX7_9BACT</name>
<evidence type="ECO:0000313" key="1">
    <source>
        <dbReference type="EMBL" id="QDU88603.1"/>
    </source>
</evidence>
<dbReference type="AlphaFoldDB" id="A0A518DAX7"/>
<keyword evidence="2" id="KW-1185">Reference proteome</keyword>
<dbReference type="Proteomes" id="UP000317429">
    <property type="component" value="Chromosome"/>
</dbReference>